<evidence type="ECO:0000313" key="3">
    <source>
        <dbReference type="Proteomes" id="UP000579647"/>
    </source>
</evidence>
<feature type="chain" id="PRO_5033036987" evidence="1">
    <location>
        <begin position="36"/>
        <end position="216"/>
    </location>
</feature>
<keyword evidence="3" id="KW-1185">Reference proteome</keyword>
<dbReference type="EMBL" id="JACHDO010000001">
    <property type="protein sequence ID" value="MBB5489621.1"/>
    <property type="molecule type" value="Genomic_DNA"/>
</dbReference>
<name>A0A840W987_9ACTN</name>
<gene>
    <name evidence="2" type="ORF">HNR07_000758</name>
</gene>
<protein>
    <submittedName>
        <fullName evidence="2">Uncharacterized protein</fullName>
    </submittedName>
</protein>
<keyword evidence="1" id="KW-0732">Signal</keyword>
<comment type="caution">
    <text evidence="2">The sequence shown here is derived from an EMBL/GenBank/DDBJ whole genome shotgun (WGS) entry which is preliminary data.</text>
</comment>
<accession>A0A840W987</accession>
<reference evidence="2 3" key="1">
    <citation type="submission" date="2020-08" db="EMBL/GenBank/DDBJ databases">
        <title>Sequencing the genomes of 1000 actinobacteria strains.</title>
        <authorList>
            <person name="Klenk H.-P."/>
        </authorList>
    </citation>
    <scope>NUCLEOTIDE SEQUENCE [LARGE SCALE GENOMIC DNA]</scope>
    <source>
        <strain evidence="2 3">DSM 44598</strain>
    </source>
</reference>
<evidence type="ECO:0000256" key="1">
    <source>
        <dbReference type="SAM" id="SignalP"/>
    </source>
</evidence>
<dbReference type="AlphaFoldDB" id="A0A840W987"/>
<sequence>MRGTTEDTRRDRGAALCLPALAALVLPLLGAAAPAAPGSDETLSYDGVGDTVLRVDVHEEPRVATFSHNGSSNFAVWAVGSQGENQDLLVNTIGPYEGTVLYNDLVGEELAALDISADGAWEVALEPLDEADTWPEDDDEASGDGDDVLVLEWEPDGLTILDLSHSGDSNFAIWAYTDGDRDLIVNTIGPYEGQARLSAGSALLAITSEGDWTLTR</sequence>
<proteinExistence type="predicted"/>
<dbReference type="Proteomes" id="UP000579647">
    <property type="component" value="Unassembled WGS sequence"/>
</dbReference>
<dbReference type="RefSeq" id="WP_184361954.1">
    <property type="nucleotide sequence ID" value="NZ_BAAAKM010000100.1"/>
</dbReference>
<organism evidence="2 3">
    <name type="scientific">Nocardiopsis metallicus</name>
    <dbReference type="NCBI Taxonomy" id="179819"/>
    <lineage>
        <taxon>Bacteria</taxon>
        <taxon>Bacillati</taxon>
        <taxon>Actinomycetota</taxon>
        <taxon>Actinomycetes</taxon>
        <taxon>Streptosporangiales</taxon>
        <taxon>Nocardiopsidaceae</taxon>
        <taxon>Nocardiopsis</taxon>
    </lineage>
</organism>
<evidence type="ECO:0000313" key="2">
    <source>
        <dbReference type="EMBL" id="MBB5489621.1"/>
    </source>
</evidence>
<feature type="signal peptide" evidence="1">
    <location>
        <begin position="1"/>
        <end position="35"/>
    </location>
</feature>